<evidence type="ECO:0000313" key="2">
    <source>
        <dbReference type="Proteomes" id="UP000043764"/>
    </source>
</evidence>
<name>A0A0H5D243_9RHOB</name>
<organism evidence="1 2">
    <name type="scientific">Phaeobacter italicus</name>
    <dbReference type="NCBI Taxonomy" id="481446"/>
    <lineage>
        <taxon>Bacteria</taxon>
        <taxon>Pseudomonadati</taxon>
        <taxon>Pseudomonadota</taxon>
        <taxon>Alphaproteobacteria</taxon>
        <taxon>Rhodobacterales</taxon>
        <taxon>Roseobacteraceae</taxon>
        <taxon>Phaeobacter</taxon>
    </lineage>
</organism>
<keyword evidence="2" id="KW-1185">Reference proteome</keyword>
<evidence type="ECO:0000313" key="1">
    <source>
        <dbReference type="EMBL" id="CRL10803.1"/>
    </source>
</evidence>
<reference evidence="2" key="1">
    <citation type="submission" date="2015-05" db="EMBL/GenBank/DDBJ databases">
        <authorList>
            <person name="Rodrigo-Torres Lidia"/>
            <person name="Arahal R.David."/>
        </authorList>
    </citation>
    <scope>NUCLEOTIDE SEQUENCE [LARGE SCALE GENOMIC DNA]</scope>
    <source>
        <strain evidence="2">CECT 7321</strain>
    </source>
</reference>
<evidence type="ECO:0008006" key="3">
    <source>
        <dbReference type="Google" id="ProtNLM"/>
    </source>
</evidence>
<dbReference type="AlphaFoldDB" id="A0A0H5D243"/>
<sequence length="167" mass="19070">MASWKDHIIAALNELGGEASYQELYPVLEKLRRKAGRSLTPKWKQTVQGTIEENSPDSLKFKLGREPVFYSVQGIGKGRWALYPSFLSEGAGDQEMSYESGLEGVLKEYHYLRRCRDPRLVEARKKIDEFTCQSCGYRRELFGGFFIEGPHLRPILSYQAEGQLSSI</sequence>
<proteinExistence type="predicted"/>
<accession>A0A0H5D243</accession>
<gene>
    <name evidence="1" type="ORF">NIT7321_01651</name>
</gene>
<dbReference type="Proteomes" id="UP000043764">
    <property type="component" value="Unassembled WGS sequence"/>
</dbReference>
<protein>
    <recommendedName>
        <fullName evidence="3">HTH HARE-type domain-containing protein</fullName>
    </recommendedName>
</protein>
<dbReference type="EMBL" id="CVRL01000015">
    <property type="protein sequence ID" value="CRL10803.1"/>
    <property type="molecule type" value="Genomic_DNA"/>
</dbReference>